<dbReference type="FunFam" id="3.40.50.720:FF:000021">
    <property type="entry name" value="D-3-phosphoglycerate dehydrogenase"/>
    <property type="match status" value="1"/>
</dbReference>
<reference evidence="12 13" key="1">
    <citation type="journal article" date="2017" name="ISME J.">
        <title>Energy and carbon metabolisms in a deep terrestrial subsurface fluid microbial community.</title>
        <authorList>
            <person name="Momper L."/>
            <person name="Jungbluth S.P."/>
            <person name="Lee M.D."/>
            <person name="Amend J.P."/>
        </authorList>
    </citation>
    <scope>NUCLEOTIDE SEQUENCE [LARGE SCALE GENOMIC DNA]</scope>
    <source>
        <strain evidence="12">SURF_5</strain>
    </source>
</reference>
<evidence type="ECO:0000259" key="11">
    <source>
        <dbReference type="PROSITE" id="PS51671"/>
    </source>
</evidence>
<evidence type="ECO:0000256" key="9">
    <source>
        <dbReference type="ARBA" id="ARBA00048731"/>
    </source>
</evidence>
<keyword evidence="10" id="KW-0028">Amino-acid biosynthesis</keyword>
<dbReference type="CDD" id="cd12173">
    <property type="entry name" value="PGDH_4"/>
    <property type="match status" value="1"/>
</dbReference>
<dbReference type="Gene3D" id="3.30.1330.90">
    <property type="entry name" value="D-3-phosphoglycerate dehydrogenase, domain 3"/>
    <property type="match status" value="1"/>
</dbReference>
<dbReference type="InterPro" id="IPR006139">
    <property type="entry name" value="D-isomer_2_OHA_DH_cat_dom"/>
</dbReference>
<evidence type="ECO:0000256" key="10">
    <source>
        <dbReference type="RuleBase" id="RU363003"/>
    </source>
</evidence>
<dbReference type="PANTHER" id="PTHR42789">
    <property type="entry name" value="D-ISOMER SPECIFIC 2-HYDROXYACID DEHYDROGENASE FAMILY PROTEIN (AFU_ORTHOLOGUE AFUA_6G10090)"/>
    <property type="match status" value="1"/>
</dbReference>
<protein>
    <recommendedName>
        <fullName evidence="4 10">D-3-phosphoglycerate dehydrogenase</fullName>
        <ecNumber evidence="10">1.1.1.95</ecNumber>
    </recommendedName>
</protein>
<comment type="catalytic activity">
    <reaction evidence="8">
        <text>(R)-2-hydroxyglutarate + NAD(+) = 2-oxoglutarate + NADH + H(+)</text>
        <dbReference type="Rhea" id="RHEA:49612"/>
        <dbReference type="ChEBI" id="CHEBI:15378"/>
        <dbReference type="ChEBI" id="CHEBI:15801"/>
        <dbReference type="ChEBI" id="CHEBI:16810"/>
        <dbReference type="ChEBI" id="CHEBI:57540"/>
        <dbReference type="ChEBI" id="CHEBI:57945"/>
        <dbReference type="EC" id="1.1.1.399"/>
    </reaction>
</comment>
<dbReference type="InterPro" id="IPR029753">
    <property type="entry name" value="D-isomer_DH_CS"/>
</dbReference>
<dbReference type="InterPro" id="IPR045626">
    <property type="entry name" value="PGDH_ASB_dom"/>
</dbReference>
<dbReference type="FunFam" id="3.30.1330.90:FF:000003">
    <property type="entry name" value="D-3-phosphoglycerate dehydrogenase"/>
    <property type="match status" value="1"/>
</dbReference>
<proteinExistence type="inferred from homology"/>
<dbReference type="GO" id="GO:0051287">
    <property type="term" value="F:NAD binding"/>
    <property type="evidence" value="ECO:0007669"/>
    <property type="project" value="UniProtKB-UniRule"/>
</dbReference>
<dbReference type="SUPFAM" id="SSF52283">
    <property type="entry name" value="Formate/glycerate dehydrogenase catalytic domain-like"/>
    <property type="match status" value="1"/>
</dbReference>
<dbReference type="SUPFAM" id="SSF143548">
    <property type="entry name" value="Serine metabolism enzymes domain"/>
    <property type="match status" value="1"/>
</dbReference>
<dbReference type="Pfam" id="PF19304">
    <property type="entry name" value="PGDH_inter"/>
    <property type="match status" value="1"/>
</dbReference>
<evidence type="ECO:0000256" key="4">
    <source>
        <dbReference type="ARBA" id="ARBA00021582"/>
    </source>
</evidence>
<dbReference type="InterPro" id="IPR036291">
    <property type="entry name" value="NAD(P)-bd_dom_sf"/>
</dbReference>
<dbReference type="CDD" id="cd04902">
    <property type="entry name" value="ACT_3PGDH-xct"/>
    <property type="match status" value="1"/>
</dbReference>
<dbReference type="EC" id="1.1.1.95" evidence="10"/>
<dbReference type="Pfam" id="PF00389">
    <property type="entry name" value="2-Hacid_dh"/>
    <property type="match status" value="1"/>
</dbReference>
<dbReference type="PROSITE" id="PS51671">
    <property type="entry name" value="ACT"/>
    <property type="match status" value="1"/>
</dbReference>
<evidence type="ECO:0000256" key="2">
    <source>
        <dbReference type="ARBA" id="ARBA00005216"/>
    </source>
</evidence>
<comment type="caution">
    <text evidence="12">The sequence shown here is derived from an EMBL/GenBank/DDBJ whole genome shotgun (WGS) entry which is preliminary data.</text>
</comment>
<feature type="domain" description="ACT" evidence="11">
    <location>
        <begin position="455"/>
        <end position="527"/>
    </location>
</feature>
<dbReference type="SUPFAM" id="SSF55021">
    <property type="entry name" value="ACT-like"/>
    <property type="match status" value="1"/>
</dbReference>
<evidence type="ECO:0000313" key="12">
    <source>
        <dbReference type="EMBL" id="RJP17446.1"/>
    </source>
</evidence>
<dbReference type="InterPro" id="IPR029009">
    <property type="entry name" value="ASB_dom_sf"/>
</dbReference>
<dbReference type="InterPro" id="IPR006236">
    <property type="entry name" value="PGDH"/>
</dbReference>
<dbReference type="Gene3D" id="3.40.50.720">
    <property type="entry name" value="NAD(P)-binding Rossmann-like Domain"/>
    <property type="match status" value="2"/>
</dbReference>
<evidence type="ECO:0000256" key="3">
    <source>
        <dbReference type="ARBA" id="ARBA00005854"/>
    </source>
</evidence>
<dbReference type="SUPFAM" id="SSF51735">
    <property type="entry name" value="NAD(P)-binding Rossmann-fold domains"/>
    <property type="match status" value="1"/>
</dbReference>
<name>A0A3A4NGG1_ABYX5</name>
<evidence type="ECO:0000256" key="1">
    <source>
        <dbReference type="ARBA" id="ARBA00003800"/>
    </source>
</evidence>
<organism evidence="12 13">
    <name type="scientific">Abyssobacteria bacterium (strain SURF_5)</name>
    <dbReference type="NCBI Taxonomy" id="2093360"/>
    <lineage>
        <taxon>Bacteria</taxon>
        <taxon>Pseudomonadati</taxon>
        <taxon>Candidatus Hydrogenedentota</taxon>
        <taxon>Candidatus Abyssobacteria</taxon>
    </lineage>
</organism>
<dbReference type="InterPro" id="IPR050857">
    <property type="entry name" value="D-2-hydroxyacid_DH"/>
</dbReference>
<dbReference type="Pfam" id="PF01842">
    <property type="entry name" value="ACT"/>
    <property type="match status" value="1"/>
</dbReference>
<evidence type="ECO:0000256" key="7">
    <source>
        <dbReference type="ARBA" id="ARBA00023299"/>
    </source>
</evidence>
<dbReference type="Gene3D" id="3.30.70.260">
    <property type="match status" value="1"/>
</dbReference>
<comment type="function">
    <text evidence="1">Catalyzes the reversible oxidation of 3-phospho-D-glycerate to 3-phosphonooxypyruvate, the first step of the phosphorylated L-serine biosynthesis pathway. Also catalyzes the reversible oxidation of 2-hydroxyglutarate to 2-oxoglutarate.</text>
</comment>
<comment type="similarity">
    <text evidence="3 10">Belongs to the D-isomer specific 2-hydroxyacid dehydrogenase family.</text>
</comment>
<comment type="pathway">
    <text evidence="2 10">Amino-acid biosynthesis; L-serine biosynthesis; L-serine from 3-phospho-D-glycerate: step 1/3.</text>
</comment>
<evidence type="ECO:0000256" key="8">
    <source>
        <dbReference type="ARBA" id="ARBA00048126"/>
    </source>
</evidence>
<dbReference type="InterPro" id="IPR006140">
    <property type="entry name" value="D-isomer_DH_NAD-bd"/>
</dbReference>
<dbReference type="InterPro" id="IPR045865">
    <property type="entry name" value="ACT-like_dom_sf"/>
</dbReference>
<dbReference type="InterPro" id="IPR002912">
    <property type="entry name" value="ACT_dom"/>
</dbReference>
<dbReference type="PANTHER" id="PTHR42789:SF1">
    <property type="entry name" value="D-ISOMER SPECIFIC 2-HYDROXYACID DEHYDROGENASE FAMILY PROTEIN (AFU_ORTHOLOGUE AFUA_6G10090)"/>
    <property type="match status" value="1"/>
</dbReference>
<dbReference type="Proteomes" id="UP000265882">
    <property type="component" value="Unassembled WGS sequence"/>
</dbReference>
<gene>
    <name evidence="12" type="ORF">C4520_16930</name>
</gene>
<comment type="catalytic activity">
    <reaction evidence="9 10">
        <text>(2R)-3-phosphoglycerate + NAD(+) = 3-phosphooxypyruvate + NADH + H(+)</text>
        <dbReference type="Rhea" id="RHEA:12641"/>
        <dbReference type="ChEBI" id="CHEBI:15378"/>
        <dbReference type="ChEBI" id="CHEBI:18110"/>
        <dbReference type="ChEBI" id="CHEBI:57540"/>
        <dbReference type="ChEBI" id="CHEBI:57945"/>
        <dbReference type="ChEBI" id="CHEBI:58272"/>
        <dbReference type="EC" id="1.1.1.95"/>
    </reaction>
</comment>
<dbReference type="GO" id="GO:0004617">
    <property type="term" value="F:phosphoglycerate dehydrogenase activity"/>
    <property type="evidence" value="ECO:0007669"/>
    <property type="project" value="UniProtKB-UniRule"/>
</dbReference>
<evidence type="ECO:0000313" key="13">
    <source>
        <dbReference type="Proteomes" id="UP000265882"/>
    </source>
</evidence>
<dbReference type="EMBL" id="QZKU01000115">
    <property type="protein sequence ID" value="RJP17446.1"/>
    <property type="molecule type" value="Genomic_DNA"/>
</dbReference>
<keyword evidence="6 10" id="KW-0520">NAD</keyword>
<sequence length="527" mass="57047">MFKVLVAEKLSPAGIEVFVRAKEIDVTVEKSLNPEQLKDALREFDALVVRSSTKVTADILTQADKLKVIGRAGIGVDNIDVPAATRRGIVVMNTPLENAIAAAEHAISLMMALARRIAQADASMKAGRWEKSKFVGTEIFNKTLGIIGVGTIGSIVAERASGLKMKVIAYDPYIPPQTASRRAIPLVPLDELLKDSDFVTLHVPLIEETRNLIDARALNKMRTHAMIINCARGGIVNEKDLYDALSSGRIGGAALDVFEHEPPTDHRLCKLSNVICTPHLGASTIEAQENVAVAIAEQVADYLLRGNIRNAVNVPSVSPEILPVIGPFLSLGEKLGSFLAQICDFPIEEVMIEYQGEVVEHGVSPITSSVLKGIFSPILGNRINIISAPAIARERGVSVRETTSRTAEDFVSLIGIRIRSGDKHHYAAGATFGKKEIRIVRVNDFQIEAVPEGSILFIFNYDRPGVIGNIGTVLARHHINIATMFLGRDAVGGKAISLWRVDSPTTKAIVEELANLPNIISVKPIEL</sequence>
<keyword evidence="7 10" id="KW-0718">Serine biosynthesis</keyword>
<dbReference type="Pfam" id="PF02826">
    <property type="entry name" value="2-Hacid_dh_C"/>
    <property type="match status" value="1"/>
</dbReference>
<evidence type="ECO:0000256" key="6">
    <source>
        <dbReference type="ARBA" id="ARBA00023027"/>
    </source>
</evidence>
<keyword evidence="5 10" id="KW-0560">Oxidoreductase</keyword>
<evidence type="ECO:0000256" key="5">
    <source>
        <dbReference type="ARBA" id="ARBA00023002"/>
    </source>
</evidence>
<dbReference type="AlphaFoldDB" id="A0A3A4NGG1"/>
<dbReference type="GO" id="GO:0006564">
    <property type="term" value="P:L-serine biosynthetic process"/>
    <property type="evidence" value="ECO:0007669"/>
    <property type="project" value="UniProtKB-UniRule"/>
</dbReference>
<dbReference type="NCBIfam" id="TIGR01327">
    <property type="entry name" value="PGDH"/>
    <property type="match status" value="1"/>
</dbReference>
<dbReference type="UniPathway" id="UPA00135">
    <property type="reaction ID" value="UER00196"/>
</dbReference>
<accession>A0A3A4NGG1</accession>
<dbReference type="PROSITE" id="PS00670">
    <property type="entry name" value="D_2_HYDROXYACID_DH_2"/>
    <property type="match status" value="1"/>
</dbReference>